<dbReference type="EMBL" id="KN838797">
    <property type="protein sequence ID" value="KIJ94351.1"/>
    <property type="molecule type" value="Genomic_DNA"/>
</dbReference>
<dbReference type="Proteomes" id="UP000054477">
    <property type="component" value="Unassembled WGS sequence"/>
</dbReference>
<name>A0A0C9X9I6_9AGAR</name>
<dbReference type="HOGENOM" id="CLU_2622396_0_0_1"/>
<keyword evidence="2" id="KW-1185">Reference proteome</keyword>
<protein>
    <submittedName>
        <fullName evidence="1">Unplaced genomic scaffold K443scaffold_262, whole genome shotgun sequence</fullName>
    </submittedName>
</protein>
<evidence type="ECO:0000313" key="1">
    <source>
        <dbReference type="EMBL" id="KIJ94351.1"/>
    </source>
</evidence>
<reference evidence="2" key="2">
    <citation type="submission" date="2015-01" db="EMBL/GenBank/DDBJ databases">
        <title>Evolutionary Origins and Diversification of the Mycorrhizal Mutualists.</title>
        <authorList>
            <consortium name="DOE Joint Genome Institute"/>
            <consortium name="Mycorrhizal Genomics Consortium"/>
            <person name="Kohler A."/>
            <person name="Kuo A."/>
            <person name="Nagy L.G."/>
            <person name="Floudas D."/>
            <person name="Copeland A."/>
            <person name="Barry K.W."/>
            <person name="Cichocki N."/>
            <person name="Veneault-Fourrey C."/>
            <person name="LaButti K."/>
            <person name="Lindquist E.A."/>
            <person name="Lipzen A."/>
            <person name="Lundell T."/>
            <person name="Morin E."/>
            <person name="Murat C."/>
            <person name="Riley R."/>
            <person name="Ohm R."/>
            <person name="Sun H."/>
            <person name="Tunlid A."/>
            <person name="Henrissat B."/>
            <person name="Grigoriev I.V."/>
            <person name="Hibbett D.S."/>
            <person name="Martin F."/>
        </authorList>
    </citation>
    <scope>NUCLEOTIDE SEQUENCE [LARGE SCALE GENOMIC DNA]</scope>
    <source>
        <strain evidence="2">LaAM-08-1</strain>
    </source>
</reference>
<proteinExistence type="predicted"/>
<gene>
    <name evidence="1" type="ORF">K443DRAFT_362709</name>
</gene>
<reference evidence="1 2" key="1">
    <citation type="submission" date="2014-04" db="EMBL/GenBank/DDBJ databases">
        <authorList>
            <consortium name="DOE Joint Genome Institute"/>
            <person name="Kuo A."/>
            <person name="Kohler A."/>
            <person name="Nagy L.G."/>
            <person name="Floudas D."/>
            <person name="Copeland A."/>
            <person name="Barry K.W."/>
            <person name="Cichocki N."/>
            <person name="Veneault-Fourrey C."/>
            <person name="LaButti K."/>
            <person name="Lindquist E.A."/>
            <person name="Lipzen A."/>
            <person name="Lundell T."/>
            <person name="Morin E."/>
            <person name="Murat C."/>
            <person name="Sun H."/>
            <person name="Tunlid A."/>
            <person name="Henrissat B."/>
            <person name="Grigoriev I.V."/>
            <person name="Hibbett D.S."/>
            <person name="Martin F."/>
            <person name="Nordberg H.P."/>
            <person name="Cantor M.N."/>
            <person name="Hua S.X."/>
        </authorList>
    </citation>
    <scope>NUCLEOTIDE SEQUENCE [LARGE SCALE GENOMIC DNA]</scope>
    <source>
        <strain evidence="1 2">LaAM-08-1</strain>
    </source>
</reference>
<sequence>MNLDLNIRVAKVQPYDLLKIFLLSDRVSATLGMKISDTCANGFGDGSGALQRGQHVLGEKAVYFRGLPPCLMTTMLRL</sequence>
<organism evidence="1 2">
    <name type="scientific">Laccaria amethystina LaAM-08-1</name>
    <dbReference type="NCBI Taxonomy" id="1095629"/>
    <lineage>
        <taxon>Eukaryota</taxon>
        <taxon>Fungi</taxon>
        <taxon>Dikarya</taxon>
        <taxon>Basidiomycota</taxon>
        <taxon>Agaricomycotina</taxon>
        <taxon>Agaricomycetes</taxon>
        <taxon>Agaricomycetidae</taxon>
        <taxon>Agaricales</taxon>
        <taxon>Agaricineae</taxon>
        <taxon>Hydnangiaceae</taxon>
        <taxon>Laccaria</taxon>
    </lineage>
</organism>
<dbReference type="AlphaFoldDB" id="A0A0C9X9I6"/>
<evidence type="ECO:0000313" key="2">
    <source>
        <dbReference type="Proteomes" id="UP000054477"/>
    </source>
</evidence>
<accession>A0A0C9X9I6</accession>